<evidence type="ECO:0000256" key="1">
    <source>
        <dbReference type="SAM" id="MobiDB-lite"/>
    </source>
</evidence>
<evidence type="ECO:0008006" key="4">
    <source>
        <dbReference type="Google" id="ProtNLM"/>
    </source>
</evidence>
<dbReference type="PANTHER" id="PTHR38790">
    <property type="entry name" value="2EXR DOMAIN-CONTAINING PROTEIN-RELATED"/>
    <property type="match status" value="1"/>
</dbReference>
<feature type="region of interest" description="Disordered" evidence="1">
    <location>
        <begin position="1"/>
        <end position="20"/>
    </location>
</feature>
<proteinExistence type="predicted"/>
<evidence type="ECO:0000313" key="2">
    <source>
        <dbReference type="EMBL" id="USW54585.1"/>
    </source>
</evidence>
<accession>A0A9Q9EKZ9</accession>
<sequence length="308" mass="35444">MPHWISNRRKGESTSRAMQRSPLLQLPGDIRNIIWDFVFLQADGMHADFSMEEARRTDSPSIFALSMTCRELYNETRDLPFWLNTVHFHVPVVQDLSVVRSHRYQNSAPALPPSRRRVLEVPYNGNLASKDVALRQKAQEYITLAMRLPHVDHITTRLWEILSRPAVIRKLRRVHVHLGFQTNNVFVERFYTAWAEVLPYLRLLRDHTELRVSFQLRLSRRLVVHYDFKVDSGAMLQEMDQCVLVDGELSLPEIASINAVRSRVWHGLFGDGVMKAYSRRVSVSLTDGCVSRRQARMAAGGGVSLLVS</sequence>
<evidence type="ECO:0000313" key="3">
    <source>
        <dbReference type="Proteomes" id="UP001056384"/>
    </source>
</evidence>
<dbReference type="Proteomes" id="UP001056384">
    <property type="component" value="Chromosome 6"/>
</dbReference>
<dbReference type="AlphaFoldDB" id="A0A9Q9EKZ9"/>
<reference evidence="2" key="1">
    <citation type="submission" date="2022-06" db="EMBL/GenBank/DDBJ databases">
        <title>Complete genome sequences of two strains of the flax pathogen Septoria linicola.</title>
        <authorList>
            <person name="Lapalu N."/>
            <person name="Simon A."/>
            <person name="Demenou B."/>
            <person name="Paumier D."/>
            <person name="Guillot M.-P."/>
            <person name="Gout L."/>
            <person name="Valade R."/>
        </authorList>
    </citation>
    <scope>NUCLEOTIDE SEQUENCE</scope>
    <source>
        <strain evidence="2">SE15195</strain>
    </source>
</reference>
<dbReference type="OrthoDB" id="5413827at2759"/>
<organism evidence="2 3">
    <name type="scientific">Septoria linicola</name>
    <dbReference type="NCBI Taxonomy" id="215465"/>
    <lineage>
        <taxon>Eukaryota</taxon>
        <taxon>Fungi</taxon>
        <taxon>Dikarya</taxon>
        <taxon>Ascomycota</taxon>
        <taxon>Pezizomycotina</taxon>
        <taxon>Dothideomycetes</taxon>
        <taxon>Dothideomycetidae</taxon>
        <taxon>Mycosphaerellales</taxon>
        <taxon>Mycosphaerellaceae</taxon>
        <taxon>Septoria</taxon>
    </lineage>
</organism>
<dbReference type="EMBL" id="CP099423">
    <property type="protein sequence ID" value="USW54585.1"/>
    <property type="molecule type" value="Genomic_DNA"/>
</dbReference>
<name>A0A9Q9EKZ9_9PEZI</name>
<protein>
    <recommendedName>
        <fullName evidence="4">F-box domain-containing protein</fullName>
    </recommendedName>
</protein>
<keyword evidence="3" id="KW-1185">Reference proteome</keyword>
<gene>
    <name evidence="2" type="ORF">Slin15195_G079040</name>
</gene>